<feature type="transmembrane region" description="Helical" evidence="1">
    <location>
        <begin position="7"/>
        <end position="26"/>
    </location>
</feature>
<evidence type="ECO:0000313" key="4">
    <source>
        <dbReference type="Proteomes" id="UP001595556"/>
    </source>
</evidence>
<evidence type="ECO:0000256" key="1">
    <source>
        <dbReference type="SAM" id="Phobius"/>
    </source>
</evidence>
<dbReference type="Pfam" id="PF07331">
    <property type="entry name" value="TctB"/>
    <property type="match status" value="1"/>
</dbReference>
<evidence type="ECO:0000259" key="2">
    <source>
        <dbReference type="Pfam" id="PF07331"/>
    </source>
</evidence>
<keyword evidence="1" id="KW-0472">Membrane</keyword>
<feature type="domain" description="DUF1468" evidence="2">
    <location>
        <begin position="11"/>
        <end position="134"/>
    </location>
</feature>
<name>A0ABV7H231_9BURK</name>
<sequence>MFKIRSYPDFWSGMMFITVGLFFSIYGRINYDLGTAGRMGPGYFPFWLGLILAGLGLIVLFGALSAKRQEEEVGAWDWKSIVFVLGATVIFGFMLRPVGMILAVTVLVAVASLASHESRFGAVIKGGVAGVVAFELCFLLGRTLTSALRPVVESVSESLVGASKSLGGLATLMGWVDEIILGSVVLATVALGVWVLLKIAPEKLLDRLGKEYAVATHVLLSLSVWVFTIALKLTIPVRPDWLS</sequence>
<proteinExistence type="predicted"/>
<feature type="transmembrane region" description="Helical" evidence="1">
    <location>
        <begin position="122"/>
        <end position="141"/>
    </location>
</feature>
<protein>
    <submittedName>
        <fullName evidence="3">Tripartite tricarboxylate transporter TctB family protein</fullName>
    </submittedName>
</protein>
<feature type="transmembrane region" description="Helical" evidence="1">
    <location>
        <begin position="46"/>
        <end position="64"/>
    </location>
</feature>
<feature type="transmembrane region" description="Helical" evidence="1">
    <location>
        <begin position="76"/>
        <end position="93"/>
    </location>
</feature>
<organism evidence="3 4">
    <name type="scientific">Piscinibacterium candidicorallinum</name>
    <dbReference type="NCBI Taxonomy" id="1793872"/>
    <lineage>
        <taxon>Bacteria</taxon>
        <taxon>Pseudomonadati</taxon>
        <taxon>Pseudomonadota</taxon>
        <taxon>Betaproteobacteria</taxon>
        <taxon>Burkholderiales</taxon>
        <taxon>Piscinibacterium</taxon>
    </lineage>
</organism>
<dbReference type="InterPro" id="IPR009936">
    <property type="entry name" value="DUF1468"/>
</dbReference>
<keyword evidence="1" id="KW-1133">Transmembrane helix</keyword>
<keyword evidence="1" id="KW-0812">Transmembrane</keyword>
<keyword evidence="4" id="KW-1185">Reference proteome</keyword>
<feature type="transmembrane region" description="Helical" evidence="1">
    <location>
        <begin position="212"/>
        <end position="235"/>
    </location>
</feature>
<comment type="caution">
    <text evidence="3">The sequence shown here is derived from an EMBL/GenBank/DDBJ whole genome shotgun (WGS) entry which is preliminary data.</text>
</comment>
<dbReference type="EMBL" id="JBHRTI010000001">
    <property type="protein sequence ID" value="MFC3146077.1"/>
    <property type="molecule type" value="Genomic_DNA"/>
</dbReference>
<dbReference type="Proteomes" id="UP001595556">
    <property type="component" value="Unassembled WGS sequence"/>
</dbReference>
<gene>
    <name evidence="3" type="ORF">ACFOEN_00315</name>
</gene>
<accession>A0ABV7H231</accession>
<dbReference type="RefSeq" id="WP_377300366.1">
    <property type="nucleotide sequence ID" value="NZ_CP180191.1"/>
</dbReference>
<feature type="transmembrane region" description="Helical" evidence="1">
    <location>
        <begin position="179"/>
        <end position="200"/>
    </location>
</feature>
<evidence type="ECO:0000313" key="3">
    <source>
        <dbReference type="EMBL" id="MFC3146077.1"/>
    </source>
</evidence>
<reference evidence="4" key="1">
    <citation type="journal article" date="2019" name="Int. J. Syst. Evol. Microbiol.">
        <title>The Global Catalogue of Microorganisms (GCM) 10K type strain sequencing project: providing services to taxonomists for standard genome sequencing and annotation.</title>
        <authorList>
            <consortium name="The Broad Institute Genomics Platform"/>
            <consortium name="The Broad Institute Genome Sequencing Center for Infectious Disease"/>
            <person name="Wu L."/>
            <person name="Ma J."/>
        </authorList>
    </citation>
    <scope>NUCLEOTIDE SEQUENCE [LARGE SCALE GENOMIC DNA]</scope>
    <source>
        <strain evidence="4">KCTC 52168</strain>
    </source>
</reference>
<feature type="transmembrane region" description="Helical" evidence="1">
    <location>
        <begin position="99"/>
        <end position="115"/>
    </location>
</feature>